<reference evidence="2" key="2">
    <citation type="journal article" date="2020" name="BMC">
        <title>Leishmania infection induces a limited differential gene expression in the sand fly midgut.</title>
        <authorList>
            <person name="Coutinho-Abreu I.V."/>
            <person name="Serafim T.D."/>
            <person name="Meneses C."/>
            <person name="Kamhawi S."/>
            <person name="Oliveira F."/>
            <person name="Valenzuela J.G."/>
        </authorList>
    </citation>
    <scope>NUCLEOTIDE SEQUENCE</scope>
    <source>
        <strain evidence="2">Jacobina</strain>
        <tissue evidence="2">Midgut</tissue>
    </source>
</reference>
<dbReference type="EnsemblMetazoa" id="LLOJ006143-RA">
    <property type="protein sequence ID" value="LLOJ006143-PA"/>
    <property type="gene ID" value="LLOJ006143"/>
</dbReference>
<proteinExistence type="predicted"/>
<dbReference type="InterPro" id="IPR008906">
    <property type="entry name" value="HATC_C_dom"/>
</dbReference>
<dbReference type="SUPFAM" id="SSF53098">
    <property type="entry name" value="Ribonuclease H-like"/>
    <property type="match status" value="1"/>
</dbReference>
<dbReference type="InterPro" id="IPR012337">
    <property type="entry name" value="RNaseH-like_sf"/>
</dbReference>
<dbReference type="VEuPathDB" id="VectorBase:LLONM1_009547"/>
<evidence type="ECO:0000313" key="4">
    <source>
        <dbReference type="Proteomes" id="UP000092461"/>
    </source>
</evidence>
<dbReference type="GO" id="GO:0046983">
    <property type="term" value="F:protein dimerization activity"/>
    <property type="evidence" value="ECO:0007669"/>
    <property type="project" value="InterPro"/>
</dbReference>
<protein>
    <submittedName>
        <fullName evidence="2">Putative hat family c-terminal dimerization region</fullName>
    </submittedName>
</protein>
<dbReference type="EMBL" id="AJWK01019822">
    <property type="status" value="NOT_ANNOTATED_CDS"/>
    <property type="molecule type" value="Genomic_DNA"/>
</dbReference>
<dbReference type="Pfam" id="PF05699">
    <property type="entry name" value="Dimer_Tnp_hAT"/>
    <property type="match status" value="1"/>
</dbReference>
<feature type="domain" description="HAT C-terminal dimerisation" evidence="1">
    <location>
        <begin position="237"/>
        <end position="315"/>
    </location>
</feature>
<evidence type="ECO:0000313" key="2">
    <source>
        <dbReference type="EMBL" id="MBC1172333.1"/>
    </source>
</evidence>
<dbReference type="VEuPathDB" id="VectorBase:LLOJ006143"/>
<dbReference type="PANTHER" id="PTHR46481">
    <property type="entry name" value="ZINC FINGER BED DOMAIN-CONTAINING PROTEIN 4"/>
    <property type="match status" value="1"/>
</dbReference>
<evidence type="ECO:0000259" key="1">
    <source>
        <dbReference type="Pfam" id="PF05699"/>
    </source>
</evidence>
<keyword evidence="4" id="KW-1185">Reference proteome</keyword>
<dbReference type="PANTHER" id="PTHR46481:SF9">
    <property type="entry name" value="ZINC FINGER BED DOMAIN-CONTAINING PROTEIN 1-LIKE"/>
    <property type="match status" value="1"/>
</dbReference>
<dbReference type="EMBL" id="GITU01003630">
    <property type="protein sequence ID" value="MBC1172333.1"/>
    <property type="molecule type" value="Transcribed_RNA"/>
</dbReference>
<reference evidence="4" key="1">
    <citation type="submission" date="2012-05" db="EMBL/GenBank/DDBJ databases">
        <title>Whole Genome Assembly of Lutzomyia longipalpis.</title>
        <authorList>
            <person name="Richards S."/>
            <person name="Qu C."/>
            <person name="Dillon R."/>
            <person name="Worley K."/>
            <person name="Scherer S."/>
            <person name="Batterton M."/>
            <person name="Taylor A."/>
            <person name="Hawes A."/>
            <person name="Hernandez B."/>
            <person name="Kovar C."/>
            <person name="Mandapat C."/>
            <person name="Pham C."/>
            <person name="Qu C."/>
            <person name="Jing C."/>
            <person name="Bess C."/>
            <person name="Bandaranaike D."/>
            <person name="Ngo D."/>
            <person name="Ongeri F."/>
            <person name="Arias F."/>
            <person name="Lara F."/>
            <person name="Weissenberger G."/>
            <person name="Kamau G."/>
            <person name="Han H."/>
            <person name="Shen H."/>
            <person name="Dinh H."/>
            <person name="Khalil I."/>
            <person name="Jones J."/>
            <person name="Shafer J."/>
            <person name="Jayaseelan J."/>
            <person name="Quiroz J."/>
            <person name="Blankenburg K."/>
            <person name="Nguyen L."/>
            <person name="Jackson L."/>
            <person name="Francisco L."/>
            <person name="Tang L.-Y."/>
            <person name="Pu L.-L."/>
            <person name="Perales L."/>
            <person name="Lorensuhewa L."/>
            <person name="Munidasa M."/>
            <person name="Coyle M."/>
            <person name="Taylor M."/>
            <person name="Puazo M."/>
            <person name="Firestine M."/>
            <person name="Scheel M."/>
            <person name="Javaid M."/>
            <person name="Wang M."/>
            <person name="Li M."/>
            <person name="Tabassum N."/>
            <person name="Saada N."/>
            <person name="Osuji N."/>
            <person name="Aqrawi P."/>
            <person name="Fu Q."/>
            <person name="Thornton R."/>
            <person name="Raj R."/>
            <person name="Goodspeed R."/>
            <person name="Mata R."/>
            <person name="Najjar R."/>
            <person name="Gubbala S."/>
            <person name="Lee S."/>
            <person name="Denson S."/>
            <person name="Patil S."/>
            <person name="Macmil S."/>
            <person name="Qi S."/>
            <person name="Matskevitch T."/>
            <person name="Palculict T."/>
            <person name="Mathew T."/>
            <person name="Vee V."/>
            <person name="Velamala V."/>
            <person name="Korchina V."/>
            <person name="Cai W."/>
            <person name="Liu W."/>
            <person name="Dai W."/>
            <person name="Zou X."/>
            <person name="Zhu Y."/>
            <person name="Zhang Y."/>
            <person name="Wu Y.-Q."/>
            <person name="Xin Y."/>
            <person name="Nazarath L."/>
            <person name="Kovar C."/>
            <person name="Han Y."/>
            <person name="Muzny D."/>
            <person name="Gibbs R."/>
        </authorList>
    </citation>
    <scope>NUCLEOTIDE SEQUENCE [LARGE SCALE GENOMIC DNA]</scope>
    <source>
        <strain evidence="4">Jacobina</strain>
    </source>
</reference>
<evidence type="ECO:0000313" key="3">
    <source>
        <dbReference type="EnsemblMetazoa" id="LLOJ006143-PA"/>
    </source>
</evidence>
<organism evidence="3 4">
    <name type="scientific">Lutzomyia longipalpis</name>
    <name type="common">Sand fly</name>
    <dbReference type="NCBI Taxonomy" id="7200"/>
    <lineage>
        <taxon>Eukaryota</taxon>
        <taxon>Metazoa</taxon>
        <taxon>Ecdysozoa</taxon>
        <taxon>Arthropoda</taxon>
        <taxon>Hexapoda</taxon>
        <taxon>Insecta</taxon>
        <taxon>Pterygota</taxon>
        <taxon>Neoptera</taxon>
        <taxon>Endopterygota</taxon>
        <taxon>Diptera</taxon>
        <taxon>Nematocera</taxon>
        <taxon>Psychodoidea</taxon>
        <taxon>Psychodidae</taxon>
        <taxon>Lutzomyia</taxon>
        <taxon>Lutzomyia</taxon>
    </lineage>
</organism>
<dbReference type="AlphaFoldDB" id="A0A1B0CN59"/>
<reference evidence="3" key="3">
    <citation type="submission" date="2020-05" db="UniProtKB">
        <authorList>
            <consortium name="EnsemblMetazoa"/>
        </authorList>
    </citation>
    <scope>IDENTIFICATION</scope>
    <source>
        <strain evidence="3">Jacobina</strain>
    </source>
</reference>
<sequence>MYYNSIRANIEKELTEAKSVALSTDEWSSRVQESYLSIEIQFMNENCTLRRFTLCTEGLKDERPNAENLALSLINTMESWNLREKTEAILHDNARAIQLAGQLTEVPYNLNCAAHTLQLVVQDSLNSVKPYKSVLNKGSDIKLKLAAKAAINRRFDLDTPNLTAAHFASFYDPRFKNLDHETPLMRNKIIKAVKERMEALSADSKENNKINNEKENVSALSFLFPNRKNSHDVISQLNSYINMLQIHHDSNPLEWWKNQKERFPLVFQEAQKFLGIPATSASSERTFSTAGQILRARRSALKSENVNTLIFLAQNSHVET</sequence>
<dbReference type="InterPro" id="IPR052035">
    <property type="entry name" value="ZnF_BED_domain_contain"/>
</dbReference>
<name>A0A1B0CN59_LUTLO</name>
<accession>A0A1B0CN59</accession>
<dbReference type="Proteomes" id="UP000092461">
    <property type="component" value="Unassembled WGS sequence"/>
</dbReference>